<dbReference type="AlphaFoldDB" id="A0A1Q9BUD1"/>
<reference evidence="1 2" key="1">
    <citation type="submission" date="2016-02" db="EMBL/GenBank/DDBJ databases">
        <title>Genome analysis of coral dinoflagellate symbionts highlights evolutionary adaptations to a symbiotic lifestyle.</title>
        <authorList>
            <person name="Aranda M."/>
            <person name="Li Y."/>
            <person name="Liew Y.J."/>
            <person name="Baumgarten S."/>
            <person name="Simakov O."/>
            <person name="Wilson M."/>
            <person name="Piel J."/>
            <person name="Ashoor H."/>
            <person name="Bougouffa S."/>
            <person name="Bajic V.B."/>
            <person name="Ryu T."/>
            <person name="Ravasi T."/>
            <person name="Bayer T."/>
            <person name="Micklem G."/>
            <person name="Kim H."/>
            <person name="Bhak J."/>
            <person name="Lajeunesse T.C."/>
            <person name="Voolstra C.R."/>
        </authorList>
    </citation>
    <scope>NUCLEOTIDE SEQUENCE [LARGE SCALE GENOMIC DNA]</scope>
    <source>
        <strain evidence="1 2">CCMP2467</strain>
    </source>
</reference>
<sequence>ASPPSASEVLLAARNALIGGPWPADAHDARGGGVLDKGHGQLMLMILFVDKGHGQLMLMMLTGGWVLDRGHGQLVLMPWPADAHDARGGWIVDKAMDGQLMLMMLVAAGLWTRPCQADAHDAYWRLGCGQSHGQLILMMLVVRGGGQMPWPADAHDARGGGVVEKAVALGRAMAG</sequence>
<feature type="non-terminal residue" evidence="1">
    <location>
        <position position="1"/>
    </location>
</feature>
<keyword evidence="2" id="KW-1185">Reference proteome</keyword>
<protein>
    <submittedName>
        <fullName evidence="1">Uncharacterized protein</fullName>
    </submittedName>
</protein>
<organism evidence="1 2">
    <name type="scientific">Symbiodinium microadriaticum</name>
    <name type="common">Dinoflagellate</name>
    <name type="synonym">Zooxanthella microadriatica</name>
    <dbReference type="NCBI Taxonomy" id="2951"/>
    <lineage>
        <taxon>Eukaryota</taxon>
        <taxon>Sar</taxon>
        <taxon>Alveolata</taxon>
        <taxon>Dinophyceae</taxon>
        <taxon>Suessiales</taxon>
        <taxon>Symbiodiniaceae</taxon>
        <taxon>Symbiodinium</taxon>
    </lineage>
</organism>
<proteinExistence type="predicted"/>
<accession>A0A1Q9BUD1</accession>
<evidence type="ECO:0000313" key="1">
    <source>
        <dbReference type="EMBL" id="OLP74244.1"/>
    </source>
</evidence>
<gene>
    <name evidence="1" type="ORF">AK812_SmicGene46281</name>
</gene>
<dbReference type="EMBL" id="LSRX01004059">
    <property type="protein sequence ID" value="OLP74244.1"/>
    <property type="molecule type" value="Genomic_DNA"/>
</dbReference>
<comment type="caution">
    <text evidence="1">The sequence shown here is derived from an EMBL/GenBank/DDBJ whole genome shotgun (WGS) entry which is preliminary data.</text>
</comment>
<dbReference type="Proteomes" id="UP000186817">
    <property type="component" value="Unassembled WGS sequence"/>
</dbReference>
<name>A0A1Q9BUD1_SYMMI</name>
<evidence type="ECO:0000313" key="2">
    <source>
        <dbReference type="Proteomes" id="UP000186817"/>
    </source>
</evidence>